<gene>
    <name evidence="2" type="ORF">IAA28_01130</name>
</gene>
<dbReference type="PANTHER" id="PTHR36179:SF2">
    <property type="entry name" value="LUD DOMAIN-CONTAINING PROTEIN"/>
    <property type="match status" value="1"/>
</dbReference>
<dbReference type="EMBL" id="DXEU01000022">
    <property type="protein sequence ID" value="HIX51388.1"/>
    <property type="molecule type" value="Genomic_DNA"/>
</dbReference>
<sequence length="215" mass="23537">MTMGVGELESRRETAKKIVNSMGKRNIEGFYCQDKEEALKLVLGMVPDGASAAWGGSVTLDQIGLFDRLREKNCRMLDLKEGGKDPAETDRIYRESVGADYFFMSTNGITESGELVNIDGAGTRLGRMIHGPKHVVIIAGVNKISKDIQSAIDRIQNEVCPILAVKTGRNTACANLGRCGNCFTPDSMCCEIVITRKSRQNGRMKLILVGEELGY</sequence>
<organism evidence="2 3">
    <name type="scientific">Candidatus Lachnoclostridium stercoripullorum</name>
    <dbReference type="NCBI Taxonomy" id="2838635"/>
    <lineage>
        <taxon>Bacteria</taxon>
        <taxon>Bacillati</taxon>
        <taxon>Bacillota</taxon>
        <taxon>Clostridia</taxon>
        <taxon>Lachnospirales</taxon>
        <taxon>Lachnospiraceae</taxon>
    </lineage>
</organism>
<name>A0A9D1W3A2_9FIRM</name>
<evidence type="ECO:0000313" key="2">
    <source>
        <dbReference type="EMBL" id="HIX51388.1"/>
    </source>
</evidence>
<dbReference type="InterPro" id="IPR003741">
    <property type="entry name" value="LUD_dom"/>
</dbReference>
<reference evidence="2" key="2">
    <citation type="submission" date="2021-04" db="EMBL/GenBank/DDBJ databases">
        <authorList>
            <person name="Gilroy R."/>
        </authorList>
    </citation>
    <scope>NUCLEOTIDE SEQUENCE</scope>
    <source>
        <strain evidence="2">ChiGjej4B4-12881</strain>
    </source>
</reference>
<dbReference type="Proteomes" id="UP000886780">
    <property type="component" value="Unassembled WGS sequence"/>
</dbReference>
<evidence type="ECO:0000313" key="3">
    <source>
        <dbReference type="Proteomes" id="UP000886780"/>
    </source>
</evidence>
<protein>
    <submittedName>
        <fullName evidence="2">Lactate utilization protein</fullName>
    </submittedName>
</protein>
<dbReference type="Pfam" id="PF02589">
    <property type="entry name" value="LUD_dom"/>
    <property type="match status" value="1"/>
</dbReference>
<proteinExistence type="predicted"/>
<feature type="domain" description="LUD" evidence="1">
    <location>
        <begin position="16"/>
        <end position="209"/>
    </location>
</feature>
<accession>A0A9D1W3A2</accession>
<evidence type="ECO:0000259" key="1">
    <source>
        <dbReference type="Pfam" id="PF02589"/>
    </source>
</evidence>
<comment type="caution">
    <text evidence="2">The sequence shown here is derived from an EMBL/GenBank/DDBJ whole genome shotgun (WGS) entry which is preliminary data.</text>
</comment>
<dbReference type="PANTHER" id="PTHR36179">
    <property type="entry name" value="LUD_DOM DOMAIN-CONTAINING PROTEIN"/>
    <property type="match status" value="1"/>
</dbReference>
<reference evidence="2" key="1">
    <citation type="journal article" date="2021" name="PeerJ">
        <title>Extensive microbial diversity within the chicken gut microbiome revealed by metagenomics and culture.</title>
        <authorList>
            <person name="Gilroy R."/>
            <person name="Ravi A."/>
            <person name="Getino M."/>
            <person name="Pursley I."/>
            <person name="Horton D.L."/>
            <person name="Alikhan N.F."/>
            <person name="Baker D."/>
            <person name="Gharbi K."/>
            <person name="Hall N."/>
            <person name="Watson M."/>
            <person name="Adriaenssens E.M."/>
            <person name="Foster-Nyarko E."/>
            <person name="Jarju S."/>
            <person name="Secka A."/>
            <person name="Antonio M."/>
            <person name="Oren A."/>
            <person name="Chaudhuri R.R."/>
            <person name="La Ragione R."/>
            <person name="Hildebrand F."/>
            <person name="Pallen M.J."/>
        </authorList>
    </citation>
    <scope>NUCLEOTIDE SEQUENCE</scope>
    <source>
        <strain evidence="2">ChiGjej4B4-12881</strain>
    </source>
</reference>
<dbReference type="AlphaFoldDB" id="A0A9D1W3A2"/>